<dbReference type="EMBL" id="RAPK01000012">
    <property type="protein sequence ID" value="RKD68793.1"/>
    <property type="molecule type" value="Genomic_DNA"/>
</dbReference>
<dbReference type="AlphaFoldDB" id="A0A419UW43"/>
<gene>
    <name evidence="2" type="ORF">ATL39_3255</name>
</gene>
<keyword evidence="3" id="KW-1185">Reference proteome</keyword>
<feature type="compositionally biased region" description="Basic and acidic residues" evidence="1">
    <location>
        <begin position="164"/>
        <end position="174"/>
    </location>
</feature>
<feature type="region of interest" description="Disordered" evidence="1">
    <location>
        <begin position="155"/>
        <end position="174"/>
    </location>
</feature>
<dbReference type="OrthoDB" id="147801at2"/>
<sequence length="174" mass="19215">MAEPITSIQRRTLSEEEQKKQDLKEIEEVLLANKEGILSSIEILNGLQSNGVLTIINGLLKEGEEVMDILVKTIDQPGVTKSIKNLLLMGGLAGSIDVDKIKPMLDRLNNGLERVSEEEENPHKTNIFSLLKLLRDPEVNRTVTLMVSFLQGMGQAPAQSEAMPNEKKAPDTDV</sequence>
<dbReference type="PANTHER" id="PTHR38433:SF1">
    <property type="entry name" value="DUF1641 DOMAIN-CONTAINING PROTEIN"/>
    <property type="match status" value="1"/>
</dbReference>
<comment type="caution">
    <text evidence="2">The sequence shown here is derived from an EMBL/GenBank/DDBJ whole genome shotgun (WGS) entry which is preliminary data.</text>
</comment>
<proteinExistence type="predicted"/>
<protein>
    <submittedName>
        <fullName evidence="2">Uncharacterized protein YjgD (DUF1641 family)</fullName>
    </submittedName>
</protein>
<reference evidence="2 3" key="1">
    <citation type="submission" date="2018-09" db="EMBL/GenBank/DDBJ databases">
        <title>Genomic Encyclopedia of Archaeal and Bacterial Type Strains, Phase II (KMG-II): from individual species to whole genera.</title>
        <authorList>
            <person name="Goeker M."/>
        </authorList>
    </citation>
    <scope>NUCLEOTIDE SEQUENCE [LARGE SCALE GENOMIC DNA]</scope>
    <source>
        <strain evidence="2 3">DSM 17008</strain>
    </source>
</reference>
<dbReference type="Proteomes" id="UP000285120">
    <property type="component" value="Unassembled WGS sequence"/>
</dbReference>
<dbReference type="RefSeq" id="WP_120194386.1">
    <property type="nucleotide sequence ID" value="NZ_RAPK01000012.1"/>
</dbReference>
<evidence type="ECO:0000313" key="2">
    <source>
        <dbReference type="EMBL" id="RKD68793.1"/>
    </source>
</evidence>
<dbReference type="PANTHER" id="PTHR38433">
    <property type="match status" value="1"/>
</dbReference>
<dbReference type="InterPro" id="IPR012440">
    <property type="entry name" value="DUF1641"/>
</dbReference>
<name>A0A419UW43_9BACL</name>
<organism evidence="2 3">
    <name type="scientific">Sinobaca qinghaiensis</name>
    <dbReference type="NCBI Taxonomy" id="342944"/>
    <lineage>
        <taxon>Bacteria</taxon>
        <taxon>Bacillati</taxon>
        <taxon>Bacillota</taxon>
        <taxon>Bacilli</taxon>
        <taxon>Bacillales</taxon>
        <taxon>Sporolactobacillaceae</taxon>
        <taxon>Sinobaca</taxon>
    </lineage>
</organism>
<evidence type="ECO:0000256" key="1">
    <source>
        <dbReference type="SAM" id="MobiDB-lite"/>
    </source>
</evidence>
<dbReference type="Pfam" id="PF07849">
    <property type="entry name" value="DUF1641"/>
    <property type="match status" value="1"/>
</dbReference>
<accession>A0A419UW43</accession>
<evidence type="ECO:0000313" key="3">
    <source>
        <dbReference type="Proteomes" id="UP000285120"/>
    </source>
</evidence>